<comment type="caution">
    <text evidence="5">The sequence shown here is derived from an EMBL/GenBank/DDBJ whole genome shotgun (WGS) entry which is preliminary data.</text>
</comment>
<proteinExistence type="predicted"/>
<dbReference type="InterPro" id="IPR036390">
    <property type="entry name" value="WH_DNA-bd_sf"/>
</dbReference>
<dbReference type="Pfam" id="PF07729">
    <property type="entry name" value="FCD"/>
    <property type="match status" value="1"/>
</dbReference>
<dbReference type="InterPro" id="IPR000524">
    <property type="entry name" value="Tscrpt_reg_HTH_GntR"/>
</dbReference>
<dbReference type="InterPro" id="IPR011711">
    <property type="entry name" value="GntR_C"/>
</dbReference>
<evidence type="ECO:0000256" key="1">
    <source>
        <dbReference type="ARBA" id="ARBA00023015"/>
    </source>
</evidence>
<dbReference type="Gene3D" id="1.20.120.530">
    <property type="entry name" value="GntR ligand-binding domain-like"/>
    <property type="match status" value="1"/>
</dbReference>
<dbReference type="AlphaFoldDB" id="A0A2S9QP17"/>
<dbReference type="PANTHER" id="PTHR43537">
    <property type="entry name" value="TRANSCRIPTIONAL REGULATOR, GNTR FAMILY"/>
    <property type="match status" value="1"/>
</dbReference>
<protein>
    <submittedName>
        <fullName evidence="5">GntR family transcriptional regulator</fullName>
    </submittedName>
</protein>
<evidence type="ECO:0000313" key="6">
    <source>
        <dbReference type="Proteomes" id="UP000238650"/>
    </source>
</evidence>
<dbReference type="SMART" id="SM00895">
    <property type="entry name" value="FCD"/>
    <property type="match status" value="1"/>
</dbReference>
<dbReference type="GO" id="GO:0003677">
    <property type="term" value="F:DNA binding"/>
    <property type="evidence" value="ECO:0007669"/>
    <property type="project" value="UniProtKB-KW"/>
</dbReference>
<dbReference type="Proteomes" id="UP000238650">
    <property type="component" value="Unassembled WGS sequence"/>
</dbReference>
<dbReference type="Pfam" id="PF00392">
    <property type="entry name" value="GntR"/>
    <property type="match status" value="1"/>
</dbReference>
<organism evidence="5 6">
    <name type="scientific">Leucobacter massiliensis</name>
    <dbReference type="NCBI Taxonomy" id="1686285"/>
    <lineage>
        <taxon>Bacteria</taxon>
        <taxon>Bacillati</taxon>
        <taxon>Actinomycetota</taxon>
        <taxon>Actinomycetes</taxon>
        <taxon>Micrococcales</taxon>
        <taxon>Microbacteriaceae</taxon>
        <taxon>Leucobacter</taxon>
    </lineage>
</organism>
<keyword evidence="2" id="KW-0238">DNA-binding</keyword>
<dbReference type="GO" id="GO:0003700">
    <property type="term" value="F:DNA-binding transcription factor activity"/>
    <property type="evidence" value="ECO:0007669"/>
    <property type="project" value="InterPro"/>
</dbReference>
<dbReference type="PANTHER" id="PTHR43537:SF24">
    <property type="entry name" value="GLUCONATE OPERON TRANSCRIPTIONAL REPRESSOR"/>
    <property type="match status" value="1"/>
</dbReference>
<dbReference type="OrthoDB" id="7989071at2"/>
<evidence type="ECO:0000313" key="5">
    <source>
        <dbReference type="EMBL" id="PRI11323.1"/>
    </source>
</evidence>
<dbReference type="SUPFAM" id="SSF48008">
    <property type="entry name" value="GntR ligand-binding domain-like"/>
    <property type="match status" value="1"/>
</dbReference>
<dbReference type="InterPro" id="IPR036388">
    <property type="entry name" value="WH-like_DNA-bd_sf"/>
</dbReference>
<dbReference type="SUPFAM" id="SSF46785">
    <property type="entry name" value="Winged helix' DNA-binding domain"/>
    <property type="match status" value="1"/>
</dbReference>
<evidence type="ECO:0000259" key="4">
    <source>
        <dbReference type="SMART" id="SM00895"/>
    </source>
</evidence>
<dbReference type="EMBL" id="MWZD01000017">
    <property type="protein sequence ID" value="PRI11323.1"/>
    <property type="molecule type" value="Genomic_DNA"/>
</dbReference>
<dbReference type="InterPro" id="IPR008920">
    <property type="entry name" value="TF_FadR/GntR_C"/>
</dbReference>
<evidence type="ECO:0000256" key="3">
    <source>
        <dbReference type="ARBA" id="ARBA00023163"/>
    </source>
</evidence>
<accession>A0A2S9QP17</accession>
<dbReference type="Gene3D" id="1.10.10.10">
    <property type="entry name" value="Winged helix-like DNA-binding domain superfamily/Winged helix DNA-binding domain"/>
    <property type="match status" value="1"/>
</dbReference>
<evidence type="ECO:0000256" key="2">
    <source>
        <dbReference type="ARBA" id="ARBA00023125"/>
    </source>
</evidence>
<keyword evidence="1" id="KW-0805">Transcription regulation</keyword>
<name>A0A2S9QP17_9MICO</name>
<feature type="domain" description="GntR C-terminal" evidence="4">
    <location>
        <begin position="59"/>
        <end position="183"/>
    </location>
</feature>
<sequence>MLEIPPGAAINELALSLELDLGRTPIREALKRLENDHLVVSYSRRGTFATNVDITDLAAISEVRQVLEPLAARHAANSLREEQQAEFEAVISELEGIDPAENKRGLLEYDLTVHRLIYHAIDNHHLAETLERLDDLATRIWCLVRDRIPDISGHITEHIDLLSAILDGDSERAAQLAGDHVRNFEATVRTVL</sequence>
<keyword evidence="3" id="KW-0804">Transcription</keyword>
<reference evidence="5 6" key="1">
    <citation type="journal article" date="2017" name="New Microbes New Infect">
        <title>Genome sequence of 'Leucobacter massiliensis' sp. nov. isolated from human pharynx after travel to the 2014 Hajj.</title>
        <authorList>
            <person name="Leangapichart T."/>
            <person name="Gautret P."/>
            <person name="Nguyen T.T."/>
            <person name="Armstrong N."/>
            <person name="Rolain J.M."/>
        </authorList>
    </citation>
    <scope>NUCLEOTIDE SEQUENCE [LARGE SCALE GENOMIC DNA]</scope>
    <source>
        <strain evidence="5 6">122RC15</strain>
    </source>
</reference>
<keyword evidence="6" id="KW-1185">Reference proteome</keyword>
<gene>
    <name evidence="5" type="ORF">B4915_07065</name>
</gene>